<name>A0AA38LYA2_9TREE</name>
<sequence length="383" mass="42931">MSSPTMTYPSCTVRPIDLSREEDVEALESACAEEQRLDTLARYPSANSRFLATKHVLERGERLMWVAERPASTSEGGDSHYAQEIIGYIGRSVFADDIDRDGRFTALQTPWFGTDPSKADVKASLLSAALQPGSTSDTVFRSVRVYKKPLNEEELIPWCKREGFSLGTVPVKSGLHFYKKVMPDETGDSAKWETAEKAFGLTWGEALRDGSSFVPLPSVKTDPSFRIREITEDEQDRNLLSDASVFFKLQEMQISHRTPIHPDVIAKMRKDHDMWFARCTSTSGSTKSQSTAFVAEVNHGDRGTIPIGISTARVRHVGTLLGRYAMERAEAGDLQVGVNDHNPQKPMLMERYEAEGFGEPARIQYPGFLHEPYWSTHLILHKD</sequence>
<dbReference type="AlphaFoldDB" id="A0AA38LYA2"/>
<evidence type="ECO:0000313" key="2">
    <source>
        <dbReference type="Proteomes" id="UP001164286"/>
    </source>
</evidence>
<reference evidence="1" key="1">
    <citation type="journal article" date="2022" name="G3 (Bethesda)">
        <title>High quality genome of the basidiomycete yeast Dioszegia hungarica PDD-24b-2 isolated from cloud water.</title>
        <authorList>
            <person name="Jarrige D."/>
            <person name="Haridas S."/>
            <person name="Bleykasten-Grosshans C."/>
            <person name="Joly M."/>
            <person name="Nadalig T."/>
            <person name="Sancelme M."/>
            <person name="Vuilleumier S."/>
            <person name="Grigoriev I.V."/>
            <person name="Amato P."/>
            <person name="Bringel F."/>
        </authorList>
    </citation>
    <scope>NUCLEOTIDE SEQUENCE</scope>
    <source>
        <strain evidence="1">PDD-24b-2</strain>
    </source>
</reference>
<dbReference type="Proteomes" id="UP001164286">
    <property type="component" value="Unassembled WGS sequence"/>
</dbReference>
<proteinExistence type="predicted"/>
<comment type="caution">
    <text evidence="1">The sequence shown here is derived from an EMBL/GenBank/DDBJ whole genome shotgun (WGS) entry which is preliminary data.</text>
</comment>
<protein>
    <submittedName>
        <fullName evidence="1">Uncharacterized protein</fullName>
    </submittedName>
</protein>
<organism evidence="1 2">
    <name type="scientific">Dioszegia hungarica</name>
    <dbReference type="NCBI Taxonomy" id="4972"/>
    <lineage>
        <taxon>Eukaryota</taxon>
        <taxon>Fungi</taxon>
        <taxon>Dikarya</taxon>
        <taxon>Basidiomycota</taxon>
        <taxon>Agaricomycotina</taxon>
        <taxon>Tremellomycetes</taxon>
        <taxon>Tremellales</taxon>
        <taxon>Bulleribasidiaceae</taxon>
        <taxon>Dioszegia</taxon>
    </lineage>
</organism>
<dbReference type="RefSeq" id="XP_052948433.1">
    <property type="nucleotide sequence ID" value="XM_053092261.1"/>
</dbReference>
<dbReference type="EMBL" id="JAKWFO010000003">
    <property type="protein sequence ID" value="KAI9638656.1"/>
    <property type="molecule type" value="Genomic_DNA"/>
</dbReference>
<keyword evidence="2" id="KW-1185">Reference proteome</keyword>
<evidence type="ECO:0000313" key="1">
    <source>
        <dbReference type="EMBL" id="KAI9638656.1"/>
    </source>
</evidence>
<accession>A0AA38LYA2</accession>
<dbReference type="GeneID" id="77731466"/>
<gene>
    <name evidence="1" type="ORF">MKK02DRAFT_43057</name>
</gene>